<evidence type="ECO:0000256" key="2">
    <source>
        <dbReference type="SAM" id="Phobius"/>
    </source>
</evidence>
<keyword evidence="2" id="KW-0812">Transmembrane</keyword>
<comment type="function">
    <text evidence="1">A possible function for this protein is to guide the assembly of the membrane sector of the ATPase enzyme complex.</text>
</comment>
<dbReference type="EMBL" id="SSMD01000009">
    <property type="protein sequence ID" value="THD72008.1"/>
    <property type="molecule type" value="Genomic_DNA"/>
</dbReference>
<organism evidence="3 4">
    <name type="scientific">Thalassobius vesicularis</name>
    <dbReference type="NCBI Taxonomy" id="1294297"/>
    <lineage>
        <taxon>Bacteria</taxon>
        <taxon>Pseudomonadati</taxon>
        <taxon>Pseudomonadota</taxon>
        <taxon>Alphaproteobacteria</taxon>
        <taxon>Rhodobacterales</taxon>
        <taxon>Roseobacteraceae</taxon>
        <taxon>Thalassovita</taxon>
    </lineage>
</organism>
<name>A0A4S3M886_9RHOB</name>
<keyword evidence="1" id="KW-0406">Ion transport</keyword>
<proteinExistence type="inferred from homology"/>
<comment type="caution">
    <text evidence="3">The sequence shown here is derived from an EMBL/GenBank/DDBJ whole genome shotgun (WGS) entry which is preliminary data.</text>
</comment>
<gene>
    <name evidence="3" type="ORF">E7681_15930</name>
</gene>
<keyword evidence="2" id="KW-1133">Transmembrane helix</keyword>
<keyword evidence="4" id="KW-1185">Reference proteome</keyword>
<accession>A0A4S3M886</accession>
<dbReference type="GO" id="GO:0045259">
    <property type="term" value="C:proton-transporting ATP synthase complex"/>
    <property type="evidence" value="ECO:0007669"/>
    <property type="project" value="UniProtKB-UniRule"/>
</dbReference>
<feature type="transmembrane region" description="Helical" evidence="2">
    <location>
        <begin position="43"/>
        <end position="61"/>
    </location>
</feature>
<keyword evidence="1" id="KW-0813">Transport</keyword>
<evidence type="ECO:0000256" key="1">
    <source>
        <dbReference type="PIRNR" id="PIRNR032126"/>
    </source>
</evidence>
<sequence length="109" mass="11949">MTDPDQKLEMERLEARIAAAKAAQSPKPRADEHYSLANQAWRMVIELVSGLGIGFGIGYGLDSLFGTIPIFLVIFTLLGLAAGIQTMIRTSKEIQEQTLADQAEKDERA</sequence>
<feature type="transmembrane region" description="Helical" evidence="2">
    <location>
        <begin position="67"/>
        <end position="88"/>
    </location>
</feature>
<dbReference type="InterPro" id="IPR032820">
    <property type="entry name" value="ATPase_put"/>
</dbReference>
<dbReference type="GO" id="GO:1902600">
    <property type="term" value="P:proton transmembrane transport"/>
    <property type="evidence" value="ECO:0007669"/>
    <property type="project" value="UniProtKB-KW"/>
</dbReference>
<dbReference type="PIRSF" id="PIRSF032126">
    <property type="entry name" value="F0F1_ATP_synthase_subunit_I"/>
    <property type="match status" value="1"/>
</dbReference>
<reference evidence="3 4" key="1">
    <citation type="submission" date="2019-04" db="EMBL/GenBank/DDBJ databases">
        <title>Draft genome sequence of Youngimonas vesicularis.</title>
        <authorList>
            <person name="Hameed A."/>
        </authorList>
    </citation>
    <scope>NUCLEOTIDE SEQUENCE [LARGE SCALE GENOMIC DNA]</scope>
    <source>
        <strain evidence="3 4">CC-AMW-E</strain>
    </source>
</reference>
<keyword evidence="1" id="KW-0375">Hydrogen ion transport</keyword>
<keyword evidence="1 2" id="KW-0472">Membrane</keyword>
<dbReference type="RefSeq" id="WP_136340254.1">
    <property type="nucleotide sequence ID" value="NZ_SSMD01000009.1"/>
</dbReference>
<dbReference type="OrthoDB" id="15401at2"/>
<comment type="similarity">
    <text evidence="1">Belongs to the bacterial AtpI family.</text>
</comment>
<dbReference type="InterPro" id="IPR016989">
    <property type="entry name" value="Atp1_alphaprobac"/>
</dbReference>
<evidence type="ECO:0000313" key="3">
    <source>
        <dbReference type="EMBL" id="THD72008.1"/>
    </source>
</evidence>
<dbReference type="AlphaFoldDB" id="A0A4S3M886"/>
<protein>
    <recommendedName>
        <fullName evidence="1">ATP synthase protein I</fullName>
    </recommendedName>
</protein>
<evidence type="ECO:0000313" key="4">
    <source>
        <dbReference type="Proteomes" id="UP000306113"/>
    </source>
</evidence>
<dbReference type="Pfam" id="PF09527">
    <property type="entry name" value="ATPase_gene1"/>
    <property type="match status" value="1"/>
</dbReference>
<dbReference type="Proteomes" id="UP000306113">
    <property type="component" value="Unassembled WGS sequence"/>
</dbReference>